<feature type="domain" description="SET" evidence="1">
    <location>
        <begin position="140"/>
        <end position="276"/>
    </location>
</feature>
<dbReference type="InterPro" id="IPR046341">
    <property type="entry name" value="SET_dom_sf"/>
</dbReference>
<dbReference type="Gene3D" id="2.170.270.10">
    <property type="entry name" value="SET domain"/>
    <property type="match status" value="1"/>
</dbReference>
<dbReference type="InterPro" id="IPR011990">
    <property type="entry name" value="TPR-like_helical_dom_sf"/>
</dbReference>
<keyword evidence="3" id="KW-1185">Reference proteome</keyword>
<dbReference type="PANTHER" id="PTHR47332:SF2">
    <property type="entry name" value="SET-6"/>
    <property type="match status" value="1"/>
</dbReference>
<evidence type="ECO:0000313" key="3">
    <source>
        <dbReference type="Proteomes" id="UP001215280"/>
    </source>
</evidence>
<name>A0AAD7IDX3_9AGAR</name>
<evidence type="ECO:0000313" key="2">
    <source>
        <dbReference type="EMBL" id="KAJ7740915.1"/>
    </source>
</evidence>
<dbReference type="SUPFAM" id="SSF48452">
    <property type="entry name" value="TPR-like"/>
    <property type="match status" value="1"/>
</dbReference>
<accession>A0AAD7IDX3</accession>
<dbReference type="Gene3D" id="1.25.40.10">
    <property type="entry name" value="Tetratricopeptide repeat domain"/>
    <property type="match status" value="1"/>
</dbReference>
<dbReference type="PROSITE" id="PS50280">
    <property type="entry name" value="SET"/>
    <property type="match status" value="1"/>
</dbReference>
<dbReference type="CDD" id="cd20071">
    <property type="entry name" value="SET_SMYD"/>
    <property type="match status" value="1"/>
</dbReference>
<dbReference type="PANTHER" id="PTHR47332">
    <property type="entry name" value="SET DOMAIN-CONTAINING PROTEIN 5"/>
    <property type="match status" value="1"/>
</dbReference>
<dbReference type="Pfam" id="PF00856">
    <property type="entry name" value="SET"/>
    <property type="match status" value="1"/>
</dbReference>
<dbReference type="EMBL" id="JARJLG010000125">
    <property type="protein sequence ID" value="KAJ7740915.1"/>
    <property type="molecule type" value="Genomic_DNA"/>
</dbReference>
<protein>
    <recommendedName>
        <fullName evidence="1">SET domain-containing protein</fullName>
    </recommendedName>
</protein>
<dbReference type="InterPro" id="IPR053185">
    <property type="entry name" value="SET_domain_protein"/>
</dbReference>
<proteinExistence type="predicted"/>
<gene>
    <name evidence="2" type="ORF">DFH07DRAFT_838420</name>
</gene>
<dbReference type="Proteomes" id="UP001215280">
    <property type="component" value="Unassembled WGS sequence"/>
</dbReference>
<organism evidence="2 3">
    <name type="scientific">Mycena maculata</name>
    <dbReference type="NCBI Taxonomy" id="230809"/>
    <lineage>
        <taxon>Eukaryota</taxon>
        <taxon>Fungi</taxon>
        <taxon>Dikarya</taxon>
        <taxon>Basidiomycota</taxon>
        <taxon>Agaricomycotina</taxon>
        <taxon>Agaricomycetes</taxon>
        <taxon>Agaricomycetidae</taxon>
        <taxon>Agaricales</taxon>
        <taxon>Marasmiineae</taxon>
        <taxon>Mycenaceae</taxon>
        <taxon>Mycena</taxon>
    </lineage>
</organism>
<comment type="caution">
    <text evidence="2">The sequence shown here is derived from an EMBL/GenBank/DDBJ whole genome shotgun (WGS) entry which is preliminary data.</text>
</comment>
<dbReference type="SUPFAM" id="SSF82199">
    <property type="entry name" value="SET domain"/>
    <property type="match status" value="1"/>
</dbReference>
<dbReference type="SMART" id="SM00317">
    <property type="entry name" value="SET"/>
    <property type="match status" value="1"/>
</dbReference>
<reference evidence="2" key="1">
    <citation type="submission" date="2023-03" db="EMBL/GenBank/DDBJ databases">
        <title>Massive genome expansion in bonnet fungi (Mycena s.s.) driven by repeated elements and novel gene families across ecological guilds.</title>
        <authorList>
            <consortium name="Lawrence Berkeley National Laboratory"/>
            <person name="Harder C.B."/>
            <person name="Miyauchi S."/>
            <person name="Viragh M."/>
            <person name="Kuo A."/>
            <person name="Thoen E."/>
            <person name="Andreopoulos B."/>
            <person name="Lu D."/>
            <person name="Skrede I."/>
            <person name="Drula E."/>
            <person name="Henrissat B."/>
            <person name="Morin E."/>
            <person name="Kohler A."/>
            <person name="Barry K."/>
            <person name="LaButti K."/>
            <person name="Morin E."/>
            <person name="Salamov A."/>
            <person name="Lipzen A."/>
            <person name="Mereny Z."/>
            <person name="Hegedus B."/>
            <person name="Baldrian P."/>
            <person name="Stursova M."/>
            <person name="Weitz H."/>
            <person name="Taylor A."/>
            <person name="Grigoriev I.V."/>
            <person name="Nagy L.G."/>
            <person name="Martin F."/>
            <person name="Kauserud H."/>
        </authorList>
    </citation>
    <scope>NUCLEOTIDE SEQUENCE</scope>
    <source>
        <strain evidence="2">CBHHK188m</strain>
    </source>
</reference>
<evidence type="ECO:0000259" key="1">
    <source>
        <dbReference type="PROSITE" id="PS50280"/>
    </source>
</evidence>
<dbReference type="InterPro" id="IPR001214">
    <property type="entry name" value="SET_dom"/>
</dbReference>
<dbReference type="AlphaFoldDB" id="A0AAD7IDX3"/>
<sequence length="376" mass="41771">MVPPAEVIKRQANEAFKAGDYQTATALYSHSMSLDVDNPLHVLNRSMSNLKLTNWKEAEIDATLALTLSKKNEPNLQKALFRRSRARKAQGDLAGARADLKGYVAHGGSQKVADTEALTDPLAVDVKPSPIPTPSTADQAGYKIKDTVFMGKGAFATRNFHRGDRILAEKPMISLPEPSDFKEGYQAILSAVERLSPKDLLRFLSLHNGYSAKGGNIFIEIYRTNVLPDGLCDDASRFNHSCLPNARYSFHGDSGRYRIFAFTDIAIGQEIRVSYLSSRNVYGSTRDERRVRILAKLNFTCLCDACSLEGVTLKASDDRRREMLVLWERMVKHDPRFHGQRVINDAVQAIRLLREEGYAADADDFATDAAALCDAL</sequence>